<dbReference type="InterPro" id="IPR003660">
    <property type="entry name" value="HAMP_dom"/>
</dbReference>
<dbReference type="PANTHER" id="PTHR43065">
    <property type="entry name" value="SENSOR HISTIDINE KINASE"/>
    <property type="match status" value="1"/>
</dbReference>
<dbReference type="InterPro" id="IPR003594">
    <property type="entry name" value="HATPase_dom"/>
</dbReference>
<feature type="signal peptide" evidence="15">
    <location>
        <begin position="1"/>
        <end position="21"/>
    </location>
</feature>
<evidence type="ECO:0000256" key="4">
    <source>
        <dbReference type="ARBA" id="ARBA00022475"/>
    </source>
</evidence>
<dbReference type="PRINTS" id="PR00344">
    <property type="entry name" value="BCTRLSENSOR"/>
</dbReference>
<dbReference type="PROSITE" id="PS50109">
    <property type="entry name" value="HIS_KIN"/>
    <property type="match status" value="1"/>
</dbReference>
<dbReference type="EC" id="2.7.13.3" evidence="3"/>
<dbReference type="InterPro" id="IPR035965">
    <property type="entry name" value="PAS-like_dom_sf"/>
</dbReference>
<dbReference type="InterPro" id="IPR036890">
    <property type="entry name" value="HATPase_C_sf"/>
</dbReference>
<evidence type="ECO:0000256" key="7">
    <source>
        <dbReference type="ARBA" id="ARBA00022692"/>
    </source>
</evidence>
<keyword evidence="10" id="KW-0067">ATP-binding</keyword>
<dbReference type="PANTHER" id="PTHR43065:SF10">
    <property type="entry name" value="PEROXIDE STRESS-ACTIVATED HISTIDINE KINASE MAK3"/>
    <property type="match status" value="1"/>
</dbReference>
<feature type="chain" id="PRO_5020632607" description="histidine kinase" evidence="15">
    <location>
        <begin position="22"/>
        <end position="703"/>
    </location>
</feature>
<dbReference type="AlphaFoldDB" id="A0A4S4AWR5"/>
<keyword evidence="9" id="KW-0418">Kinase</keyword>
<evidence type="ECO:0000256" key="13">
    <source>
        <dbReference type="ARBA" id="ARBA00023136"/>
    </source>
</evidence>
<evidence type="ECO:0000259" key="17">
    <source>
        <dbReference type="PROSITE" id="PS50885"/>
    </source>
</evidence>
<comment type="catalytic activity">
    <reaction evidence="1">
        <text>ATP + protein L-histidine = ADP + protein N-phospho-L-histidine.</text>
        <dbReference type="EC" id="2.7.13.3"/>
    </reaction>
</comment>
<organism evidence="18 19">
    <name type="scientific">Pseudothauera nasutitermitis</name>
    <dbReference type="NCBI Taxonomy" id="2565930"/>
    <lineage>
        <taxon>Bacteria</taxon>
        <taxon>Pseudomonadati</taxon>
        <taxon>Pseudomonadota</taxon>
        <taxon>Betaproteobacteria</taxon>
        <taxon>Rhodocyclales</taxon>
        <taxon>Zoogloeaceae</taxon>
        <taxon>Pseudothauera</taxon>
    </lineage>
</organism>
<dbReference type="SUPFAM" id="SSF47384">
    <property type="entry name" value="Homodimeric domain of signal transducing histidine kinase"/>
    <property type="match status" value="1"/>
</dbReference>
<dbReference type="EMBL" id="SSOC01000004">
    <property type="protein sequence ID" value="THF64483.1"/>
    <property type="molecule type" value="Genomic_DNA"/>
</dbReference>
<name>A0A4S4AWR5_9RHOO</name>
<dbReference type="SMART" id="SM00388">
    <property type="entry name" value="HisKA"/>
    <property type="match status" value="1"/>
</dbReference>
<evidence type="ECO:0000313" key="19">
    <source>
        <dbReference type="Proteomes" id="UP000308430"/>
    </source>
</evidence>
<feature type="transmembrane region" description="Helical" evidence="14">
    <location>
        <begin position="35"/>
        <end position="56"/>
    </location>
</feature>
<dbReference type="Gene3D" id="3.30.450.20">
    <property type="entry name" value="PAS domain"/>
    <property type="match status" value="1"/>
</dbReference>
<feature type="transmembrane region" description="Helical" evidence="14">
    <location>
        <begin position="273"/>
        <end position="297"/>
    </location>
</feature>
<keyword evidence="5" id="KW-0597">Phosphoprotein</keyword>
<gene>
    <name evidence="18" type="ORF">E6C76_10450</name>
</gene>
<evidence type="ECO:0000256" key="10">
    <source>
        <dbReference type="ARBA" id="ARBA00022840"/>
    </source>
</evidence>
<keyword evidence="15" id="KW-0732">Signal</keyword>
<dbReference type="RefSeq" id="WP_136348203.1">
    <property type="nucleotide sequence ID" value="NZ_SSOC01000004.1"/>
</dbReference>
<dbReference type="Gene3D" id="1.10.287.130">
    <property type="match status" value="1"/>
</dbReference>
<dbReference type="InterPro" id="IPR017232">
    <property type="entry name" value="NtrY"/>
</dbReference>
<comment type="subcellular location">
    <subcellularLocation>
        <location evidence="2">Cell membrane</location>
        <topology evidence="2">Multi-pass membrane protein</topology>
    </subcellularLocation>
</comment>
<dbReference type="Pfam" id="PF02518">
    <property type="entry name" value="HATPase_c"/>
    <property type="match status" value="1"/>
</dbReference>
<feature type="domain" description="Histidine kinase" evidence="16">
    <location>
        <begin position="489"/>
        <end position="700"/>
    </location>
</feature>
<dbReference type="SUPFAM" id="SSF55874">
    <property type="entry name" value="ATPase domain of HSP90 chaperone/DNA topoisomerase II/histidine kinase"/>
    <property type="match status" value="1"/>
</dbReference>
<dbReference type="SUPFAM" id="SSF55785">
    <property type="entry name" value="PYP-like sensor domain (PAS domain)"/>
    <property type="match status" value="1"/>
</dbReference>
<protein>
    <recommendedName>
        <fullName evidence="3">histidine kinase</fullName>
        <ecNumber evidence="3">2.7.13.3</ecNumber>
    </recommendedName>
</protein>
<dbReference type="Pfam" id="PF00672">
    <property type="entry name" value="HAMP"/>
    <property type="match status" value="1"/>
</dbReference>
<dbReference type="GO" id="GO:0005886">
    <property type="term" value="C:plasma membrane"/>
    <property type="evidence" value="ECO:0007669"/>
    <property type="project" value="UniProtKB-SubCell"/>
</dbReference>
<dbReference type="PROSITE" id="PS50885">
    <property type="entry name" value="HAMP"/>
    <property type="match status" value="1"/>
</dbReference>
<keyword evidence="4" id="KW-1003">Cell membrane</keyword>
<keyword evidence="13 14" id="KW-0472">Membrane</keyword>
<feature type="domain" description="HAMP" evidence="17">
    <location>
        <begin position="298"/>
        <end position="350"/>
    </location>
</feature>
<dbReference type="CDD" id="cd06225">
    <property type="entry name" value="HAMP"/>
    <property type="match status" value="1"/>
</dbReference>
<sequence>MKRIALLVIAALAGISLFLLASASANSDLFANSYPYLLALNGVVAVALAGLVGVQLRALWREYRTRQFGSRLKYRLVLMFALMALLPGVVVYAVSLQFVVRSIESWFDVRVDSALEGGIALGQNALDYLVGQIADKAEGMALELEDLPVSSTRLNRLREQAGVASLTIVSASGQLLTTVTDGRGSLIPDLPGPAQLRQARQFRKFSQVDSLPDGSLLIRVVVPMPGRSLVQEPPYLVIGQPVPETFARHVEAVQEAYRDYQQLTLGRDGLTRIYTLTLTLALLLALLGAMAFAFVLARRLAAPLLILAEGTQAVAQGDYSPRQALPARDELGVLTQSFNRMTRQLDDARAAAERNRAAVESARAYLESVLANLSTGVLAFAADGTLRAANRGAMDILGDPLEGFEDLALADWPRHEVFRDALLEGFAANEGDWHRELELARADVAPQTLLIHGARLPESSGGGSVVVFDDISSLIAAQRTAAWGEVARRLAHEIKNPLTPIQLSAERLLHKLHDRLDGDAQAMLERSTRTIVNQVEAMKNLVNAFRDYARLPAPQLGAVDLNGLIEEVLNLYESTPLGIRKELSADLPAVLGDASQLRQIIHNLLQNAEDALAGREAPELRIATCVENERVVLRTRDNGPGFPPEVLARAFEPYFTTKARGTGLGLAMVKKIVDEHGGDVRLSNPDGGGAEIRIRLCAVAADN</sequence>
<evidence type="ECO:0000256" key="9">
    <source>
        <dbReference type="ARBA" id="ARBA00022777"/>
    </source>
</evidence>
<dbReference type="InterPro" id="IPR036097">
    <property type="entry name" value="HisK_dim/P_sf"/>
</dbReference>
<evidence type="ECO:0000256" key="2">
    <source>
        <dbReference type="ARBA" id="ARBA00004651"/>
    </source>
</evidence>
<dbReference type="SMART" id="SM00387">
    <property type="entry name" value="HATPase_c"/>
    <property type="match status" value="1"/>
</dbReference>
<keyword evidence="12" id="KW-0902">Two-component regulatory system</keyword>
<dbReference type="Gene3D" id="6.10.340.10">
    <property type="match status" value="1"/>
</dbReference>
<dbReference type="InterPro" id="IPR005467">
    <property type="entry name" value="His_kinase_dom"/>
</dbReference>
<dbReference type="GO" id="GO:0000155">
    <property type="term" value="F:phosphorelay sensor kinase activity"/>
    <property type="evidence" value="ECO:0007669"/>
    <property type="project" value="InterPro"/>
</dbReference>
<dbReference type="CDD" id="cd00082">
    <property type="entry name" value="HisKA"/>
    <property type="match status" value="1"/>
</dbReference>
<keyword evidence="11 14" id="KW-1133">Transmembrane helix</keyword>
<keyword evidence="8" id="KW-0547">Nucleotide-binding</keyword>
<comment type="caution">
    <text evidence="18">The sequence shown here is derived from an EMBL/GenBank/DDBJ whole genome shotgun (WGS) entry which is preliminary data.</text>
</comment>
<evidence type="ECO:0000256" key="8">
    <source>
        <dbReference type="ARBA" id="ARBA00022741"/>
    </source>
</evidence>
<feature type="transmembrane region" description="Helical" evidence="14">
    <location>
        <begin position="76"/>
        <end position="100"/>
    </location>
</feature>
<dbReference type="InterPro" id="IPR045671">
    <property type="entry name" value="NtrY-like_N"/>
</dbReference>
<evidence type="ECO:0000256" key="14">
    <source>
        <dbReference type="SAM" id="Phobius"/>
    </source>
</evidence>
<accession>A0A4S4AWR5</accession>
<evidence type="ECO:0000256" key="6">
    <source>
        <dbReference type="ARBA" id="ARBA00022679"/>
    </source>
</evidence>
<dbReference type="Pfam" id="PF00512">
    <property type="entry name" value="HisKA"/>
    <property type="match status" value="1"/>
</dbReference>
<dbReference type="InterPro" id="IPR003661">
    <property type="entry name" value="HisK_dim/P_dom"/>
</dbReference>
<keyword evidence="6" id="KW-0808">Transferase</keyword>
<proteinExistence type="predicted"/>
<reference evidence="18 19" key="1">
    <citation type="submission" date="2019-04" db="EMBL/GenBank/DDBJ databases">
        <title>Azoarcus nasutitermitis sp. nov. isolated from termite nest.</title>
        <authorList>
            <person name="Lin S.-Y."/>
            <person name="Hameed A."/>
            <person name="Hsu Y.-H."/>
            <person name="Young C.-C."/>
        </authorList>
    </citation>
    <scope>NUCLEOTIDE SEQUENCE [LARGE SCALE GENOMIC DNA]</scope>
    <source>
        <strain evidence="18 19">CC-YHH838</strain>
    </source>
</reference>
<dbReference type="Pfam" id="PF19312">
    <property type="entry name" value="NtrY_N"/>
    <property type="match status" value="1"/>
</dbReference>
<evidence type="ECO:0000256" key="15">
    <source>
        <dbReference type="SAM" id="SignalP"/>
    </source>
</evidence>
<evidence type="ECO:0000313" key="18">
    <source>
        <dbReference type="EMBL" id="THF64483.1"/>
    </source>
</evidence>
<keyword evidence="7 14" id="KW-0812">Transmembrane</keyword>
<dbReference type="SMART" id="SM00304">
    <property type="entry name" value="HAMP"/>
    <property type="match status" value="1"/>
</dbReference>
<dbReference type="GO" id="GO:0005524">
    <property type="term" value="F:ATP binding"/>
    <property type="evidence" value="ECO:0007669"/>
    <property type="project" value="UniProtKB-KW"/>
</dbReference>
<evidence type="ECO:0000256" key="5">
    <source>
        <dbReference type="ARBA" id="ARBA00022553"/>
    </source>
</evidence>
<dbReference type="SUPFAM" id="SSF158472">
    <property type="entry name" value="HAMP domain-like"/>
    <property type="match status" value="1"/>
</dbReference>
<dbReference type="Proteomes" id="UP000308430">
    <property type="component" value="Unassembled WGS sequence"/>
</dbReference>
<evidence type="ECO:0000256" key="12">
    <source>
        <dbReference type="ARBA" id="ARBA00023012"/>
    </source>
</evidence>
<evidence type="ECO:0000256" key="11">
    <source>
        <dbReference type="ARBA" id="ARBA00022989"/>
    </source>
</evidence>
<evidence type="ECO:0000259" key="16">
    <source>
        <dbReference type="PROSITE" id="PS50109"/>
    </source>
</evidence>
<dbReference type="Gene3D" id="3.30.565.10">
    <property type="entry name" value="Histidine kinase-like ATPase, C-terminal domain"/>
    <property type="match status" value="1"/>
</dbReference>
<evidence type="ECO:0000256" key="3">
    <source>
        <dbReference type="ARBA" id="ARBA00012438"/>
    </source>
</evidence>
<evidence type="ECO:0000256" key="1">
    <source>
        <dbReference type="ARBA" id="ARBA00000085"/>
    </source>
</evidence>
<dbReference type="OrthoDB" id="9815750at2"/>
<dbReference type="InterPro" id="IPR004358">
    <property type="entry name" value="Sig_transdc_His_kin-like_C"/>
</dbReference>
<keyword evidence="19" id="KW-1185">Reference proteome</keyword>
<dbReference type="PIRSF" id="PIRSF037532">
    <property type="entry name" value="STHK_NtrY"/>
    <property type="match status" value="1"/>
</dbReference>